<dbReference type="Gene3D" id="1.10.238.10">
    <property type="entry name" value="EF-hand"/>
    <property type="match status" value="1"/>
</dbReference>
<sequence>MPLPPLRPLGGKPAASVISTEERTAAEAVFQAVDLNKDGQVQKDELKAALWKLAAPSDGDGGTEEMFTAFEAFINREFATADRDLSGALTLDEFLTIYQTIKAGVGRAERLRAAFRHFDANNDGMLTVPELARILSNPLGNSPLPQEAATAEAERIIKRFDTNGDGVLSYNEFVGWMCTKQLT</sequence>
<gene>
    <name evidence="4" type="ORF">AB1Y20_002924</name>
</gene>
<dbReference type="CDD" id="cd00051">
    <property type="entry name" value="EFh"/>
    <property type="match status" value="1"/>
</dbReference>
<feature type="domain" description="EF-hand" evidence="3">
    <location>
        <begin position="148"/>
        <end position="183"/>
    </location>
</feature>
<dbReference type="PANTHER" id="PTHR23050">
    <property type="entry name" value="CALCIUM BINDING PROTEIN"/>
    <property type="match status" value="1"/>
</dbReference>
<dbReference type="FunFam" id="1.10.238.10:FF:000003">
    <property type="entry name" value="Calmodulin A"/>
    <property type="match status" value="1"/>
</dbReference>
<organism evidence="4 5">
    <name type="scientific">Prymnesium parvum</name>
    <name type="common">Toxic golden alga</name>
    <dbReference type="NCBI Taxonomy" id="97485"/>
    <lineage>
        <taxon>Eukaryota</taxon>
        <taxon>Haptista</taxon>
        <taxon>Haptophyta</taxon>
        <taxon>Prymnesiophyceae</taxon>
        <taxon>Prymnesiales</taxon>
        <taxon>Prymnesiaceae</taxon>
        <taxon>Prymnesium</taxon>
    </lineage>
</organism>
<comment type="caution">
    <text evidence="4">The sequence shown here is derived from an EMBL/GenBank/DDBJ whole genome shotgun (WGS) entry which is preliminary data.</text>
</comment>
<dbReference type="PROSITE" id="PS00018">
    <property type="entry name" value="EF_HAND_1"/>
    <property type="match status" value="3"/>
</dbReference>
<dbReference type="InterPro" id="IPR018247">
    <property type="entry name" value="EF_Hand_1_Ca_BS"/>
</dbReference>
<dbReference type="AlphaFoldDB" id="A0AB34JAR0"/>
<protein>
    <recommendedName>
        <fullName evidence="3">EF-hand domain-containing protein</fullName>
    </recommendedName>
</protein>
<dbReference type="PROSITE" id="PS50222">
    <property type="entry name" value="EF_HAND_2"/>
    <property type="match status" value="4"/>
</dbReference>
<dbReference type="InterPro" id="IPR011992">
    <property type="entry name" value="EF-hand-dom_pair"/>
</dbReference>
<dbReference type="InterPro" id="IPR050145">
    <property type="entry name" value="Centrin_CML-like"/>
</dbReference>
<name>A0AB34JAR0_PRYPA</name>
<evidence type="ECO:0000256" key="1">
    <source>
        <dbReference type="ARBA" id="ARBA00022737"/>
    </source>
</evidence>
<feature type="domain" description="EF-hand" evidence="3">
    <location>
        <begin position="106"/>
        <end position="141"/>
    </location>
</feature>
<dbReference type="InterPro" id="IPR002048">
    <property type="entry name" value="EF_hand_dom"/>
</dbReference>
<keyword evidence="5" id="KW-1185">Reference proteome</keyword>
<reference evidence="4 5" key="1">
    <citation type="journal article" date="2024" name="Science">
        <title>Giant polyketide synthase enzymes in the biosynthesis of giant marine polyether toxins.</title>
        <authorList>
            <person name="Fallon T.R."/>
            <person name="Shende V.V."/>
            <person name="Wierzbicki I.H."/>
            <person name="Pendleton A.L."/>
            <person name="Watervoot N.F."/>
            <person name="Auber R.P."/>
            <person name="Gonzalez D.J."/>
            <person name="Wisecaver J.H."/>
            <person name="Moore B.S."/>
        </authorList>
    </citation>
    <scope>NUCLEOTIDE SEQUENCE [LARGE SCALE GENOMIC DNA]</scope>
    <source>
        <strain evidence="4 5">12B1</strain>
    </source>
</reference>
<dbReference type="EMBL" id="JBGBPQ010000010">
    <property type="protein sequence ID" value="KAL1518636.1"/>
    <property type="molecule type" value="Genomic_DNA"/>
</dbReference>
<dbReference type="SMART" id="SM00054">
    <property type="entry name" value="EFh"/>
    <property type="match status" value="4"/>
</dbReference>
<dbReference type="Pfam" id="PF13499">
    <property type="entry name" value="EF-hand_7"/>
    <property type="match status" value="1"/>
</dbReference>
<evidence type="ECO:0000256" key="2">
    <source>
        <dbReference type="ARBA" id="ARBA00022837"/>
    </source>
</evidence>
<dbReference type="Pfam" id="PF13202">
    <property type="entry name" value="EF-hand_5"/>
    <property type="match status" value="1"/>
</dbReference>
<dbReference type="Proteomes" id="UP001515480">
    <property type="component" value="Unassembled WGS sequence"/>
</dbReference>
<keyword evidence="2" id="KW-0106">Calcium</keyword>
<evidence type="ECO:0000313" key="5">
    <source>
        <dbReference type="Proteomes" id="UP001515480"/>
    </source>
</evidence>
<dbReference type="GO" id="GO:0005509">
    <property type="term" value="F:calcium ion binding"/>
    <property type="evidence" value="ECO:0007669"/>
    <property type="project" value="InterPro"/>
</dbReference>
<evidence type="ECO:0000313" key="4">
    <source>
        <dbReference type="EMBL" id="KAL1518636.1"/>
    </source>
</evidence>
<accession>A0AB34JAR0</accession>
<proteinExistence type="predicted"/>
<evidence type="ECO:0000259" key="3">
    <source>
        <dbReference type="PROSITE" id="PS50222"/>
    </source>
</evidence>
<dbReference type="SUPFAM" id="SSF47473">
    <property type="entry name" value="EF-hand"/>
    <property type="match status" value="1"/>
</dbReference>
<feature type="domain" description="EF-hand" evidence="3">
    <location>
        <begin position="21"/>
        <end position="56"/>
    </location>
</feature>
<feature type="domain" description="EF-hand" evidence="3">
    <location>
        <begin position="69"/>
        <end position="104"/>
    </location>
</feature>
<keyword evidence="1" id="KW-0677">Repeat</keyword>